<sequence length="367" mass="42631">MKYIATWSPECKSVFRWPIKETNGELRFDQYYVDDSLDIKALIGVSDVNHVILHVERDYSIEDSYNFEIVDIVNSKIQALYAKGLKGEVVYHSGKKCLQMCLNNDNTLLSVGETKIGTGQGDDYKKPALIAIYSVKDAIDKLDDTLNEGGLILDNMRFIGSNSNERLLFSFYIHENDQRQFFIVNPHSLTIKDAELLFRDIECYKRQKTCTILFNYIINVEKDHLNIKSLADYDSWSNYIKKRDVSHVQLDDQDNEFDPLFKNKSFDKLIDSFYGTDSYYKYLEDTRIAESTIEELQKYIQKIEIEKFEESSKPFIFPHIYKIANLDTKTIDDKLNDLDGKLGGKLDDLDGKLNNLIEDIKKLKSDK</sequence>
<keyword evidence="2" id="KW-1185">Reference proteome</keyword>
<evidence type="ECO:0000313" key="1">
    <source>
        <dbReference type="EMBL" id="CAG8437858.1"/>
    </source>
</evidence>
<proteinExistence type="predicted"/>
<comment type="caution">
    <text evidence="1">The sequence shown here is derived from an EMBL/GenBank/DDBJ whole genome shotgun (WGS) entry which is preliminary data.</text>
</comment>
<name>A0ACA9JV27_9GLOM</name>
<reference evidence="1" key="1">
    <citation type="submission" date="2021-06" db="EMBL/GenBank/DDBJ databases">
        <authorList>
            <person name="Kallberg Y."/>
            <person name="Tangrot J."/>
            <person name="Rosling A."/>
        </authorList>
    </citation>
    <scope>NUCLEOTIDE SEQUENCE</scope>
    <source>
        <strain evidence="1">IL203A</strain>
    </source>
</reference>
<protein>
    <submittedName>
        <fullName evidence="1">2268_t:CDS:1</fullName>
    </submittedName>
</protein>
<dbReference type="EMBL" id="CAJVPU010000013">
    <property type="protein sequence ID" value="CAG8437858.1"/>
    <property type="molecule type" value="Genomic_DNA"/>
</dbReference>
<evidence type="ECO:0000313" key="2">
    <source>
        <dbReference type="Proteomes" id="UP000789702"/>
    </source>
</evidence>
<dbReference type="Proteomes" id="UP000789702">
    <property type="component" value="Unassembled WGS sequence"/>
</dbReference>
<gene>
    <name evidence="1" type="ORF">DHETER_LOCUS37</name>
</gene>
<accession>A0ACA9JV27</accession>
<organism evidence="1 2">
    <name type="scientific">Dentiscutata heterogama</name>
    <dbReference type="NCBI Taxonomy" id="1316150"/>
    <lineage>
        <taxon>Eukaryota</taxon>
        <taxon>Fungi</taxon>
        <taxon>Fungi incertae sedis</taxon>
        <taxon>Mucoromycota</taxon>
        <taxon>Glomeromycotina</taxon>
        <taxon>Glomeromycetes</taxon>
        <taxon>Diversisporales</taxon>
        <taxon>Gigasporaceae</taxon>
        <taxon>Dentiscutata</taxon>
    </lineage>
</organism>